<evidence type="ECO:0000313" key="2">
    <source>
        <dbReference type="Proteomes" id="UP001203852"/>
    </source>
</evidence>
<protein>
    <submittedName>
        <fullName evidence="1">Uncharacterized protein</fullName>
    </submittedName>
</protein>
<gene>
    <name evidence="1" type="ORF">EDD36DRAFT_447171</name>
</gene>
<dbReference type="EMBL" id="MU404361">
    <property type="protein sequence ID" value="KAI1609162.1"/>
    <property type="molecule type" value="Genomic_DNA"/>
</dbReference>
<comment type="caution">
    <text evidence="1">The sequence shown here is derived from an EMBL/GenBank/DDBJ whole genome shotgun (WGS) entry which is preliminary data.</text>
</comment>
<sequence>MTFMLPYFSHCGRIDSLESASNPSNPMSIIPSPTKNGDGRAGLHGAPRFLVFCGELIVVAAPPSETCSKFILALRKVPIHTEKHLIHMPMVCSKNIPSTSLEGSRLAGLIRAPISSSSAEYLREQSDRIVCPLCFDTIVDQRLNEPLFGLFINGKLGPPQQDRASYSTAISPTAQCCPKHSGLGRVLDSYQVSGLAGETSTW</sequence>
<dbReference type="Proteomes" id="UP001203852">
    <property type="component" value="Unassembled WGS sequence"/>
</dbReference>
<evidence type="ECO:0000313" key="1">
    <source>
        <dbReference type="EMBL" id="KAI1609162.1"/>
    </source>
</evidence>
<reference evidence="1" key="1">
    <citation type="journal article" date="2022" name="bioRxiv">
        <title>Deciphering the potential niche of two novel black yeast fungi from a biological soil crust based on their genomes, phenotypes, and melanin regulation.</title>
        <authorList>
            <consortium name="DOE Joint Genome Institute"/>
            <person name="Carr E.C."/>
            <person name="Barton Q."/>
            <person name="Grambo S."/>
            <person name="Sullivan M."/>
            <person name="Renfro C.M."/>
            <person name="Kuo A."/>
            <person name="Pangilinan J."/>
            <person name="Lipzen A."/>
            <person name="Keymanesh K."/>
            <person name="Savage E."/>
            <person name="Barry K."/>
            <person name="Grigoriev I.V."/>
            <person name="Riekhof W.R."/>
            <person name="Harris S.S."/>
        </authorList>
    </citation>
    <scope>NUCLEOTIDE SEQUENCE</scope>
    <source>
        <strain evidence="1">JF 03-4F</strain>
    </source>
</reference>
<dbReference type="AlphaFoldDB" id="A0AAN6DP82"/>
<keyword evidence="2" id="KW-1185">Reference proteome</keyword>
<accession>A0AAN6DP82</accession>
<proteinExistence type="predicted"/>
<organism evidence="1 2">
    <name type="scientific">Exophiala viscosa</name>
    <dbReference type="NCBI Taxonomy" id="2486360"/>
    <lineage>
        <taxon>Eukaryota</taxon>
        <taxon>Fungi</taxon>
        <taxon>Dikarya</taxon>
        <taxon>Ascomycota</taxon>
        <taxon>Pezizomycotina</taxon>
        <taxon>Eurotiomycetes</taxon>
        <taxon>Chaetothyriomycetidae</taxon>
        <taxon>Chaetothyriales</taxon>
        <taxon>Herpotrichiellaceae</taxon>
        <taxon>Exophiala</taxon>
    </lineage>
</organism>
<name>A0AAN6DP82_9EURO</name>